<accession>A0A448XP52</accession>
<dbReference type="AlphaFoldDB" id="A0A448XP52"/>
<comment type="caution">
    <text evidence="3">The sequence shown here is derived from an EMBL/GenBank/DDBJ whole genome shotgun (WGS) entry which is preliminary data.</text>
</comment>
<keyword evidence="4" id="KW-1185">Reference proteome</keyword>
<feature type="compositionally biased region" description="Basic and acidic residues" evidence="1">
    <location>
        <begin position="16"/>
        <end position="33"/>
    </location>
</feature>
<evidence type="ECO:0000256" key="2">
    <source>
        <dbReference type="SAM" id="Phobius"/>
    </source>
</evidence>
<evidence type="ECO:0000256" key="1">
    <source>
        <dbReference type="SAM" id="MobiDB-lite"/>
    </source>
</evidence>
<keyword evidence="2" id="KW-0812">Transmembrane</keyword>
<feature type="transmembrane region" description="Helical" evidence="2">
    <location>
        <begin position="80"/>
        <end position="102"/>
    </location>
</feature>
<gene>
    <name evidence="3" type="ORF">PXEA_LOCUS34889</name>
</gene>
<organism evidence="3 4">
    <name type="scientific">Protopolystoma xenopodis</name>
    <dbReference type="NCBI Taxonomy" id="117903"/>
    <lineage>
        <taxon>Eukaryota</taxon>
        <taxon>Metazoa</taxon>
        <taxon>Spiralia</taxon>
        <taxon>Lophotrochozoa</taxon>
        <taxon>Platyhelminthes</taxon>
        <taxon>Monogenea</taxon>
        <taxon>Polyopisthocotylea</taxon>
        <taxon>Polystomatidea</taxon>
        <taxon>Polystomatidae</taxon>
        <taxon>Protopolystoma</taxon>
    </lineage>
</organism>
<name>A0A448XP52_9PLAT</name>
<dbReference type="EMBL" id="CAAALY010269385">
    <property type="protein sequence ID" value="VEL41449.1"/>
    <property type="molecule type" value="Genomic_DNA"/>
</dbReference>
<dbReference type="Proteomes" id="UP000784294">
    <property type="component" value="Unassembled WGS sequence"/>
</dbReference>
<feature type="region of interest" description="Disordered" evidence="1">
    <location>
        <begin position="12"/>
        <end position="45"/>
    </location>
</feature>
<feature type="compositionally biased region" description="Polar residues" evidence="1">
    <location>
        <begin position="34"/>
        <end position="45"/>
    </location>
</feature>
<protein>
    <submittedName>
        <fullName evidence="3">Uncharacterized protein</fullName>
    </submittedName>
</protein>
<proteinExistence type="predicted"/>
<keyword evidence="2" id="KW-0472">Membrane</keyword>
<reference evidence="3" key="1">
    <citation type="submission" date="2018-11" db="EMBL/GenBank/DDBJ databases">
        <authorList>
            <consortium name="Pathogen Informatics"/>
        </authorList>
    </citation>
    <scope>NUCLEOTIDE SEQUENCE</scope>
</reference>
<sequence length="136" mass="14850">MPSLADRLQAANIEANGDKLPGRREAESGDRTGQETPTSGSRTSGTFACTLRMHTQAVHLIAHTSQLTDAAERMSPGYPIVILVLTICQACLATFALGLLLIHPFTRTLSLSLTHTNTYNHTHTENTIKQRSSRYC</sequence>
<evidence type="ECO:0000313" key="3">
    <source>
        <dbReference type="EMBL" id="VEL41449.1"/>
    </source>
</evidence>
<evidence type="ECO:0000313" key="4">
    <source>
        <dbReference type="Proteomes" id="UP000784294"/>
    </source>
</evidence>
<keyword evidence="2" id="KW-1133">Transmembrane helix</keyword>